<organism evidence="2 3">
    <name type="scientific">Ligilactobacillus ruminis</name>
    <dbReference type="NCBI Taxonomy" id="1623"/>
    <lineage>
        <taxon>Bacteria</taxon>
        <taxon>Bacillati</taxon>
        <taxon>Bacillota</taxon>
        <taxon>Bacilli</taxon>
        <taxon>Lactobacillales</taxon>
        <taxon>Lactobacillaceae</taxon>
        <taxon>Ligilactobacillus</taxon>
    </lineage>
</organism>
<dbReference type="RefSeq" id="WP_273745534.1">
    <property type="nucleotide sequence ID" value="NZ_CP117692.1"/>
</dbReference>
<dbReference type="InterPro" id="IPR012861">
    <property type="entry name" value="DUF1634"/>
</dbReference>
<keyword evidence="1" id="KW-0472">Membrane</keyword>
<gene>
    <name evidence="2" type="ORF">PSR59_04885</name>
</gene>
<dbReference type="AlphaFoldDB" id="A0AAQ2XKR6"/>
<evidence type="ECO:0000313" key="3">
    <source>
        <dbReference type="Proteomes" id="UP001222683"/>
    </source>
</evidence>
<feature type="transmembrane region" description="Helical" evidence="1">
    <location>
        <begin position="92"/>
        <end position="110"/>
    </location>
</feature>
<evidence type="ECO:0000256" key="1">
    <source>
        <dbReference type="SAM" id="Phobius"/>
    </source>
</evidence>
<evidence type="ECO:0000313" key="2">
    <source>
        <dbReference type="EMBL" id="WDC82944.1"/>
    </source>
</evidence>
<name>A0AAQ2XKR6_9LACO</name>
<keyword evidence="1" id="KW-0812">Transmembrane</keyword>
<protein>
    <submittedName>
        <fullName evidence="2">DUF1634 domain-containing protein</fullName>
    </submittedName>
</protein>
<feature type="transmembrane region" description="Helical" evidence="1">
    <location>
        <begin position="60"/>
        <end position="80"/>
    </location>
</feature>
<reference evidence="2" key="1">
    <citation type="submission" date="2023-02" db="EMBL/GenBank/DDBJ databases">
        <title>Complete genome sequence of Lactobacillus ruminis CACC888 isolated from Pig feces.</title>
        <authorList>
            <person name="Park S."/>
            <person name="Park M.A."/>
            <person name="Kim D.-H."/>
            <person name="Kim Y."/>
        </authorList>
    </citation>
    <scope>NUCLEOTIDE SEQUENCE</scope>
    <source>
        <strain evidence="2">CACC888</strain>
    </source>
</reference>
<keyword evidence="1" id="KW-1133">Transmembrane helix</keyword>
<dbReference type="EMBL" id="CP117692">
    <property type="protein sequence ID" value="WDC82944.1"/>
    <property type="molecule type" value="Genomic_DNA"/>
</dbReference>
<dbReference type="Proteomes" id="UP001222683">
    <property type="component" value="Chromosome"/>
</dbReference>
<accession>A0AAQ2XKR6</accession>
<proteinExistence type="predicted"/>
<dbReference type="Pfam" id="PF07843">
    <property type="entry name" value="DUF1634"/>
    <property type="match status" value="1"/>
</dbReference>
<feature type="transmembrane region" description="Helical" evidence="1">
    <location>
        <begin position="12"/>
        <end position="32"/>
    </location>
</feature>
<sequence>MMAVEIVIGKIMRIGVFLAATVMIIGFVMLMIKGTSGYPGNSFPTTLSGVVSGMSALKPYAWMMGGIYLLILTPVLRVVISIYAFIKEKDYLYVKITSLVLLILIVSFFLGHR</sequence>